<name>A0A8S5R4T6_9CAUD</name>
<reference evidence="1" key="1">
    <citation type="journal article" date="2021" name="Proc. Natl. Acad. Sci. U.S.A.">
        <title>A Catalog of Tens of Thousands of Viruses from Human Metagenomes Reveals Hidden Associations with Chronic Diseases.</title>
        <authorList>
            <person name="Tisza M.J."/>
            <person name="Buck C.B."/>
        </authorList>
    </citation>
    <scope>NUCLEOTIDE SEQUENCE</scope>
    <source>
        <strain evidence="1">Ctr4Z12</strain>
    </source>
</reference>
<evidence type="ECO:0000313" key="1">
    <source>
        <dbReference type="EMBL" id="DAE26455.1"/>
    </source>
</evidence>
<proteinExistence type="predicted"/>
<protein>
    <submittedName>
        <fullName evidence="1">Uncharacterized protein</fullName>
    </submittedName>
</protein>
<sequence length="182" mass="20896">MVSKETKETILATIDEVFQKMNSISWIDRQKAMSNEAFKNTEKILYCFNVLKEHVSNEQEYLEIALHGKSKSITSYIKNGGGPVDDDTKLRDRMDSYRRSLNDVERVEAALEHIRGMKGYEVIEARYFNRKPGGENYTWEEIAGTLAGSDGYSENLNEKTVRAYKKKLIKEMAVYLFGSDAI</sequence>
<dbReference type="EMBL" id="BK015818">
    <property type="protein sequence ID" value="DAE26455.1"/>
    <property type="molecule type" value="Genomic_DNA"/>
</dbReference>
<organism evidence="1">
    <name type="scientific">Siphoviridae sp. ctr4Z12</name>
    <dbReference type="NCBI Taxonomy" id="2827280"/>
    <lineage>
        <taxon>Viruses</taxon>
        <taxon>Duplodnaviria</taxon>
        <taxon>Heunggongvirae</taxon>
        <taxon>Uroviricota</taxon>
        <taxon>Caudoviricetes</taxon>
    </lineage>
</organism>
<accession>A0A8S5R4T6</accession>